<dbReference type="Pfam" id="PF01168">
    <property type="entry name" value="Ala_racemase_N"/>
    <property type="match status" value="1"/>
</dbReference>
<dbReference type="GO" id="GO:0030170">
    <property type="term" value="F:pyridoxal phosphate binding"/>
    <property type="evidence" value="ECO:0007669"/>
    <property type="project" value="UniProtKB-UniRule"/>
</dbReference>
<dbReference type="RefSeq" id="WP_275469662.1">
    <property type="nucleotide sequence ID" value="NZ_CP110232.1"/>
</dbReference>
<proteinExistence type="inferred from homology"/>
<dbReference type="SUPFAM" id="SSF51419">
    <property type="entry name" value="PLP-binding barrel"/>
    <property type="match status" value="1"/>
</dbReference>
<dbReference type="Gene3D" id="3.20.20.10">
    <property type="entry name" value="Alanine racemase"/>
    <property type="match status" value="1"/>
</dbReference>
<dbReference type="PANTHER" id="PTHR10146">
    <property type="entry name" value="PROLINE SYNTHETASE CO-TRANSCRIBED BACTERIAL HOMOLOG PROTEIN"/>
    <property type="match status" value="1"/>
</dbReference>
<reference evidence="6" key="1">
    <citation type="submission" date="2022-10" db="EMBL/GenBank/DDBJ databases">
        <title>Vagococcus sp. isolated from poultry meat.</title>
        <authorList>
            <person name="Johansson P."/>
            <person name="Bjorkroth J."/>
        </authorList>
    </citation>
    <scope>NUCLEOTIDE SEQUENCE</scope>
    <source>
        <strain evidence="6">STAA11</strain>
    </source>
</reference>
<dbReference type="InterPro" id="IPR029066">
    <property type="entry name" value="PLP-binding_barrel"/>
</dbReference>
<gene>
    <name evidence="6" type="ORF">OL234_02820</name>
</gene>
<dbReference type="InterPro" id="IPR011078">
    <property type="entry name" value="PyrdxlP_homeostasis"/>
</dbReference>
<dbReference type="PIRSF" id="PIRSF004848">
    <property type="entry name" value="YBL036c_PLPDEIII"/>
    <property type="match status" value="1"/>
</dbReference>
<feature type="domain" description="Alanine racemase N-terminal" evidence="5">
    <location>
        <begin position="6"/>
        <end position="221"/>
    </location>
</feature>
<name>A0AAF0I9W8_9ENTE</name>
<feature type="modified residue" description="N6-(pyridoxal phosphate)lysine" evidence="2 3">
    <location>
        <position position="34"/>
    </location>
</feature>
<evidence type="ECO:0000313" key="7">
    <source>
        <dbReference type="Proteomes" id="UP001179647"/>
    </source>
</evidence>
<evidence type="ECO:0000256" key="3">
    <source>
        <dbReference type="PIRSR" id="PIRSR004848-1"/>
    </source>
</evidence>
<dbReference type="CDD" id="cd00635">
    <property type="entry name" value="PLPDE_III_YBL036c_like"/>
    <property type="match status" value="1"/>
</dbReference>
<evidence type="ECO:0000259" key="5">
    <source>
        <dbReference type="Pfam" id="PF01168"/>
    </source>
</evidence>
<keyword evidence="7" id="KW-1185">Reference proteome</keyword>
<dbReference type="EMBL" id="CP110232">
    <property type="protein sequence ID" value="WEG73862.1"/>
    <property type="molecule type" value="Genomic_DNA"/>
</dbReference>
<dbReference type="NCBIfam" id="TIGR00044">
    <property type="entry name" value="YggS family pyridoxal phosphate-dependent enzyme"/>
    <property type="match status" value="1"/>
</dbReference>
<dbReference type="KEGG" id="vie:OL234_02820"/>
<dbReference type="InterPro" id="IPR001608">
    <property type="entry name" value="Ala_racemase_N"/>
</dbReference>
<accession>A0AAF0I9W8</accession>
<evidence type="ECO:0000313" key="6">
    <source>
        <dbReference type="EMBL" id="WEG73862.1"/>
    </source>
</evidence>
<keyword evidence="1 2" id="KW-0663">Pyridoxal phosphate</keyword>
<dbReference type="HAMAP" id="MF_02087">
    <property type="entry name" value="PLP_homeostasis"/>
    <property type="match status" value="1"/>
</dbReference>
<evidence type="ECO:0000256" key="4">
    <source>
        <dbReference type="RuleBase" id="RU004514"/>
    </source>
</evidence>
<sequence length="223" mass="25338">MFEKNIDKLKLNISQACKASNRDIKDVKVLAVTKSVSCDTAKELLPLGYNSFAENRVDSFLEKKEYFRSENIEWHLIGTLQRRKVKKVINEIDYFHALDNFKLAEEIQKRANHSINCFVQINVFGEKTKQGVSLSQTINFIKSLAEFDKIKVVGLMAMAPREADDFEIQTGFDAVAKKRLEIENLKLSYAPCSELSMGMSQDYALAIKSGATYVRIGTAFFND</sequence>
<comment type="cofactor">
    <cofactor evidence="3">
        <name>pyridoxal 5'-phosphate</name>
        <dbReference type="ChEBI" id="CHEBI:597326"/>
    </cofactor>
</comment>
<organism evidence="6 7">
    <name type="scientific">Vagococcus intermedius</name>
    <dbReference type="NCBI Taxonomy" id="2991418"/>
    <lineage>
        <taxon>Bacteria</taxon>
        <taxon>Bacillati</taxon>
        <taxon>Bacillota</taxon>
        <taxon>Bacilli</taxon>
        <taxon>Lactobacillales</taxon>
        <taxon>Enterococcaceae</taxon>
        <taxon>Vagococcus</taxon>
    </lineage>
</organism>
<dbReference type="PANTHER" id="PTHR10146:SF14">
    <property type="entry name" value="PYRIDOXAL PHOSPHATE HOMEOSTASIS PROTEIN"/>
    <property type="match status" value="1"/>
</dbReference>
<dbReference type="AlphaFoldDB" id="A0AAF0I9W8"/>
<comment type="similarity">
    <text evidence="2 4">Belongs to the pyridoxal phosphate-binding protein YggS/PROSC family.</text>
</comment>
<protein>
    <recommendedName>
        <fullName evidence="2">Pyridoxal phosphate homeostasis protein</fullName>
        <shortName evidence="2">PLP homeostasis protein</shortName>
    </recommendedName>
</protein>
<evidence type="ECO:0000256" key="2">
    <source>
        <dbReference type="HAMAP-Rule" id="MF_02087"/>
    </source>
</evidence>
<dbReference type="Proteomes" id="UP001179647">
    <property type="component" value="Chromosome"/>
</dbReference>
<comment type="function">
    <text evidence="2">Pyridoxal 5'-phosphate (PLP)-binding protein, which is involved in PLP homeostasis.</text>
</comment>
<evidence type="ECO:0000256" key="1">
    <source>
        <dbReference type="ARBA" id="ARBA00022898"/>
    </source>
</evidence>